<dbReference type="Proteomes" id="UP000305202">
    <property type="component" value="Unassembled WGS sequence"/>
</dbReference>
<dbReference type="RefSeq" id="WP_136992358.1">
    <property type="nucleotide sequence ID" value="NZ_SZPQ01000042.1"/>
</dbReference>
<feature type="transmembrane region" description="Helical" evidence="1">
    <location>
        <begin position="108"/>
        <end position="130"/>
    </location>
</feature>
<sequence length="203" mass="21677">MNKNQHVGLSADFAIGTTLAAAGSMLCATWLGFHYPWWAAMTVWLVAQPTRGLMLERMIARFAGSTVGALVLSGSLWLFTGWQTGPIMVMTAVLFASLFSSNPRGNTALADVLLGTFTGALAGCLFRLWISPRLSHDAGMLAVILFLMVGAYLMACPRTGKMAIDINMTFLLVTQPFSSSLSASPSSVLMQGAARCHPVLLSQ</sequence>
<keyword evidence="3" id="KW-1185">Reference proteome</keyword>
<keyword evidence="1" id="KW-0812">Transmembrane</keyword>
<dbReference type="InterPro" id="IPR006726">
    <property type="entry name" value="PHBA_efflux_AaeB/fusaric-R"/>
</dbReference>
<feature type="transmembrane region" description="Helical" evidence="1">
    <location>
        <begin position="59"/>
        <end position="79"/>
    </location>
</feature>
<comment type="caution">
    <text evidence="2">The sequence shown here is derived from an EMBL/GenBank/DDBJ whole genome shotgun (WGS) entry which is preliminary data.</text>
</comment>
<proteinExistence type="predicted"/>
<keyword evidence="1" id="KW-1133">Transmembrane helix</keyword>
<gene>
    <name evidence="2" type="ORF">FCN80_21315</name>
</gene>
<evidence type="ECO:0000313" key="2">
    <source>
        <dbReference type="EMBL" id="TKI03514.1"/>
    </source>
</evidence>
<keyword evidence="1" id="KW-0472">Membrane</keyword>
<feature type="transmembrane region" description="Helical" evidence="1">
    <location>
        <begin position="136"/>
        <end position="155"/>
    </location>
</feature>
<evidence type="ECO:0008006" key="4">
    <source>
        <dbReference type="Google" id="ProtNLM"/>
    </source>
</evidence>
<feature type="transmembrane region" description="Helical" evidence="1">
    <location>
        <begin position="20"/>
        <end position="47"/>
    </location>
</feature>
<protein>
    <recommendedName>
        <fullName evidence="4">Fusaric acid resistance family protein</fullName>
    </recommendedName>
</protein>
<dbReference type="Pfam" id="PF04632">
    <property type="entry name" value="FUSC"/>
    <property type="match status" value="1"/>
</dbReference>
<feature type="transmembrane region" description="Helical" evidence="1">
    <location>
        <begin position="85"/>
        <end position="101"/>
    </location>
</feature>
<name>A0ABY2SF66_9HYPH</name>
<accession>A0ABY2SF66</accession>
<reference evidence="2 3" key="1">
    <citation type="submission" date="2019-04" db="EMBL/GenBank/DDBJ databases">
        <authorList>
            <person name="Li M."/>
            <person name="Gao C."/>
        </authorList>
    </citation>
    <scope>NUCLEOTIDE SEQUENCE [LARGE SCALE GENOMIC DNA]</scope>
    <source>
        <strain evidence="2 3">BGMRC 2031</strain>
    </source>
</reference>
<evidence type="ECO:0000313" key="3">
    <source>
        <dbReference type="Proteomes" id="UP000305202"/>
    </source>
</evidence>
<dbReference type="EMBL" id="SZPQ01000042">
    <property type="protein sequence ID" value="TKI03514.1"/>
    <property type="molecule type" value="Genomic_DNA"/>
</dbReference>
<evidence type="ECO:0000256" key="1">
    <source>
        <dbReference type="SAM" id="Phobius"/>
    </source>
</evidence>
<organism evidence="2 3">
    <name type="scientific">Martelella alba</name>
    <dbReference type="NCBI Taxonomy" id="2590451"/>
    <lineage>
        <taxon>Bacteria</taxon>
        <taxon>Pseudomonadati</taxon>
        <taxon>Pseudomonadota</taxon>
        <taxon>Alphaproteobacteria</taxon>
        <taxon>Hyphomicrobiales</taxon>
        <taxon>Aurantimonadaceae</taxon>
        <taxon>Martelella</taxon>
    </lineage>
</organism>